<evidence type="ECO:0000313" key="1">
    <source>
        <dbReference type="EMBL" id="EEG51044.1"/>
    </source>
</evidence>
<dbReference type="HOGENOM" id="CLU_2895016_0_0_9"/>
<dbReference type="PATRIC" id="fig|476272.21.peg.3107"/>
<keyword evidence="2" id="KW-1185">Reference proteome</keyword>
<reference evidence="1 2" key="1">
    <citation type="submission" date="2009-01" db="EMBL/GenBank/DDBJ databases">
        <authorList>
            <person name="Fulton L."/>
            <person name="Clifton S."/>
            <person name="Fulton B."/>
            <person name="Xu J."/>
            <person name="Minx P."/>
            <person name="Pepin K.H."/>
            <person name="Johnson M."/>
            <person name="Bhonagiri V."/>
            <person name="Nash W.E."/>
            <person name="Mardis E.R."/>
            <person name="Wilson R.K."/>
        </authorList>
    </citation>
    <scope>NUCLEOTIDE SEQUENCE [LARGE SCALE GENOMIC DNA]</scope>
    <source>
        <strain evidence="2">DSM 10507 / JCM 14656 / S5a33</strain>
    </source>
</reference>
<dbReference type="EMBL" id="ACBZ01000002">
    <property type="protein sequence ID" value="EEG51044.1"/>
    <property type="molecule type" value="Genomic_DNA"/>
</dbReference>
<dbReference type="AlphaFoldDB" id="C0CGY8"/>
<dbReference type="Proteomes" id="UP000003100">
    <property type="component" value="Unassembled WGS sequence"/>
</dbReference>
<proteinExistence type="predicted"/>
<reference evidence="1 2" key="2">
    <citation type="submission" date="2009-02" db="EMBL/GenBank/DDBJ databases">
        <title>Draft genome sequence of Blautia hydrogenotrophica DSM 10507 (Ruminococcus hydrogenotrophicus DSM 10507).</title>
        <authorList>
            <person name="Sudarsanam P."/>
            <person name="Ley R."/>
            <person name="Guruge J."/>
            <person name="Turnbaugh P.J."/>
            <person name="Mahowald M."/>
            <person name="Liep D."/>
            <person name="Gordon J."/>
        </authorList>
    </citation>
    <scope>NUCLEOTIDE SEQUENCE [LARGE SCALE GENOMIC DNA]</scope>
    <source>
        <strain evidence="2">DSM 10507 / JCM 14656 / S5a33</strain>
    </source>
</reference>
<protein>
    <submittedName>
        <fullName evidence="1">Uncharacterized protein</fullName>
    </submittedName>
</protein>
<gene>
    <name evidence="1" type="ORF">RUMHYD_00101</name>
</gene>
<sequence length="62" mass="7085">MSNELSSVIPNREIPNIYAEQILLIFKNQVSIYDAALETFYTSLVVGNPQEVKQQFAALLRR</sequence>
<evidence type="ECO:0000313" key="2">
    <source>
        <dbReference type="Proteomes" id="UP000003100"/>
    </source>
</evidence>
<organism evidence="1 2">
    <name type="scientific">Blautia hydrogenotrophica (strain DSM 10507 / JCM 14656 / S5a33)</name>
    <name type="common">Ruminococcus hydrogenotrophicus</name>
    <dbReference type="NCBI Taxonomy" id="476272"/>
    <lineage>
        <taxon>Bacteria</taxon>
        <taxon>Bacillati</taxon>
        <taxon>Bacillota</taxon>
        <taxon>Clostridia</taxon>
        <taxon>Lachnospirales</taxon>
        <taxon>Lachnospiraceae</taxon>
        <taxon>Blautia</taxon>
    </lineage>
</organism>
<name>C0CGY8_BLAHS</name>
<accession>C0CGY8</accession>
<comment type="caution">
    <text evidence="1">The sequence shown here is derived from an EMBL/GenBank/DDBJ whole genome shotgun (WGS) entry which is preliminary data.</text>
</comment>